<evidence type="ECO:0000313" key="3">
    <source>
        <dbReference type="EMBL" id="KAK0443398.1"/>
    </source>
</evidence>
<reference evidence="3" key="1">
    <citation type="submission" date="2023-06" db="EMBL/GenBank/DDBJ databases">
        <authorList>
            <consortium name="Lawrence Berkeley National Laboratory"/>
            <person name="Ahrendt S."/>
            <person name="Sahu N."/>
            <person name="Indic B."/>
            <person name="Wong-Bajracharya J."/>
            <person name="Merenyi Z."/>
            <person name="Ke H.-M."/>
            <person name="Monk M."/>
            <person name="Kocsube S."/>
            <person name="Drula E."/>
            <person name="Lipzen A."/>
            <person name="Balint B."/>
            <person name="Henrissat B."/>
            <person name="Andreopoulos B."/>
            <person name="Martin F.M."/>
            <person name="Harder C.B."/>
            <person name="Rigling D."/>
            <person name="Ford K.L."/>
            <person name="Foster G.D."/>
            <person name="Pangilinan J."/>
            <person name="Papanicolaou A."/>
            <person name="Barry K."/>
            <person name="LaButti K."/>
            <person name="Viragh M."/>
            <person name="Koriabine M."/>
            <person name="Yan M."/>
            <person name="Riley R."/>
            <person name="Champramary S."/>
            <person name="Plett K.L."/>
            <person name="Tsai I.J."/>
            <person name="Slot J."/>
            <person name="Sipos G."/>
            <person name="Plett J."/>
            <person name="Nagy L.G."/>
            <person name="Grigoriev I.V."/>
        </authorList>
    </citation>
    <scope>NUCLEOTIDE SEQUENCE</scope>
    <source>
        <strain evidence="3">CCBAS 213</strain>
    </source>
</reference>
<sequence length="388" mass="43594">MPIRTHIKTRTGCKTCKRRRVKCDEELPICKNCTRRSIECVWIDTSQSHSVAPGTSTRATSSTSPENSPSTISKWTGAGSFDLLTLELIHHYTTATSHTLSPDPAKACVWDTSVSKLAFDPKNHFLLYAILAMSALHAYHDDPTASRYSVAANTYHCQAKMGLHMAETDGGKNDARAVLMALCLLAMYEFATSSMVSLSAGDWNVIARKVAKLWPQRVLRPMLFMVSTSSEEPFSSSLSTLVSTAHPSPPDLEELQDISVYAAYKESIHILEISWKASLQNWDAALWWWVMAPNTFFRLLAERKPRALIILAHHCVLMKRVAEDGPWWARRQWGVEAARILSALDTRWMPWLGWLCSQLDEDQAFDVVDRDFMNWLSEVSSASLLNAS</sequence>
<dbReference type="GO" id="GO:0000981">
    <property type="term" value="F:DNA-binding transcription factor activity, RNA polymerase II-specific"/>
    <property type="evidence" value="ECO:0007669"/>
    <property type="project" value="InterPro"/>
</dbReference>
<dbReference type="AlphaFoldDB" id="A0AA39JN08"/>
<keyword evidence="4" id="KW-1185">Reference proteome</keyword>
<evidence type="ECO:0000256" key="1">
    <source>
        <dbReference type="SAM" id="MobiDB-lite"/>
    </source>
</evidence>
<dbReference type="CDD" id="cd12148">
    <property type="entry name" value="fungal_TF_MHR"/>
    <property type="match status" value="1"/>
</dbReference>
<dbReference type="PROSITE" id="PS50048">
    <property type="entry name" value="ZN2_CY6_FUNGAL_2"/>
    <property type="match status" value="1"/>
</dbReference>
<comment type="caution">
    <text evidence="3">The sequence shown here is derived from an EMBL/GenBank/DDBJ whole genome shotgun (WGS) entry which is preliminary data.</text>
</comment>
<accession>A0AA39JN08</accession>
<protein>
    <recommendedName>
        <fullName evidence="2">Zn(2)-C6 fungal-type domain-containing protein</fullName>
    </recommendedName>
</protein>
<dbReference type="CDD" id="cd00067">
    <property type="entry name" value="GAL4"/>
    <property type="match status" value="1"/>
</dbReference>
<dbReference type="SUPFAM" id="SSF57701">
    <property type="entry name" value="Zn2/Cys6 DNA-binding domain"/>
    <property type="match status" value="1"/>
</dbReference>
<dbReference type="Pfam" id="PF00172">
    <property type="entry name" value="Zn_clus"/>
    <property type="match status" value="1"/>
</dbReference>
<name>A0AA39JN08_ARMTA</name>
<feature type="compositionally biased region" description="Low complexity" evidence="1">
    <location>
        <begin position="60"/>
        <end position="71"/>
    </location>
</feature>
<feature type="domain" description="Zn(2)-C6 fungal-type" evidence="2">
    <location>
        <begin position="12"/>
        <end position="42"/>
    </location>
</feature>
<dbReference type="PROSITE" id="PS00463">
    <property type="entry name" value="ZN2_CY6_FUNGAL_1"/>
    <property type="match status" value="1"/>
</dbReference>
<feature type="compositionally biased region" description="Polar residues" evidence="1">
    <location>
        <begin position="49"/>
        <end position="59"/>
    </location>
</feature>
<dbReference type="InterPro" id="IPR001138">
    <property type="entry name" value="Zn2Cys6_DnaBD"/>
</dbReference>
<dbReference type="EMBL" id="JAUEPS010000059">
    <property type="protein sequence ID" value="KAK0443398.1"/>
    <property type="molecule type" value="Genomic_DNA"/>
</dbReference>
<dbReference type="InterPro" id="IPR052400">
    <property type="entry name" value="Zn2-C6_fungal_TF"/>
</dbReference>
<dbReference type="GO" id="GO:0008270">
    <property type="term" value="F:zinc ion binding"/>
    <property type="evidence" value="ECO:0007669"/>
    <property type="project" value="InterPro"/>
</dbReference>
<gene>
    <name evidence="3" type="ORF">EV420DRAFT_1576724</name>
</gene>
<dbReference type="RefSeq" id="XP_060324717.1">
    <property type="nucleotide sequence ID" value="XM_060474510.1"/>
</dbReference>
<dbReference type="PANTHER" id="PTHR47657">
    <property type="entry name" value="STEROL REGULATORY ELEMENT-BINDING PROTEIN ECM22"/>
    <property type="match status" value="1"/>
</dbReference>
<dbReference type="SMART" id="SM00066">
    <property type="entry name" value="GAL4"/>
    <property type="match status" value="1"/>
</dbReference>
<evidence type="ECO:0000259" key="2">
    <source>
        <dbReference type="PROSITE" id="PS50048"/>
    </source>
</evidence>
<dbReference type="Proteomes" id="UP001175211">
    <property type="component" value="Unassembled WGS sequence"/>
</dbReference>
<proteinExistence type="predicted"/>
<evidence type="ECO:0000313" key="4">
    <source>
        <dbReference type="Proteomes" id="UP001175211"/>
    </source>
</evidence>
<dbReference type="Gene3D" id="4.10.240.10">
    <property type="entry name" value="Zn(2)-C6 fungal-type DNA-binding domain"/>
    <property type="match status" value="1"/>
</dbReference>
<organism evidence="3 4">
    <name type="scientific">Armillaria tabescens</name>
    <name type="common">Ringless honey mushroom</name>
    <name type="synonym">Agaricus tabescens</name>
    <dbReference type="NCBI Taxonomy" id="1929756"/>
    <lineage>
        <taxon>Eukaryota</taxon>
        <taxon>Fungi</taxon>
        <taxon>Dikarya</taxon>
        <taxon>Basidiomycota</taxon>
        <taxon>Agaricomycotina</taxon>
        <taxon>Agaricomycetes</taxon>
        <taxon>Agaricomycetidae</taxon>
        <taxon>Agaricales</taxon>
        <taxon>Marasmiineae</taxon>
        <taxon>Physalacriaceae</taxon>
        <taxon>Desarmillaria</taxon>
    </lineage>
</organism>
<feature type="region of interest" description="Disordered" evidence="1">
    <location>
        <begin position="49"/>
        <end position="71"/>
    </location>
</feature>
<dbReference type="PANTHER" id="PTHR47657:SF14">
    <property type="entry name" value="ZN(2)-C6 FUNGAL-TYPE DOMAIN-CONTAINING PROTEIN"/>
    <property type="match status" value="1"/>
</dbReference>
<dbReference type="GeneID" id="85358058"/>
<dbReference type="InterPro" id="IPR036864">
    <property type="entry name" value="Zn2-C6_fun-type_DNA-bd_sf"/>
</dbReference>